<dbReference type="InterPro" id="IPR050527">
    <property type="entry name" value="Snail/Krueppel_Znf"/>
</dbReference>
<dbReference type="FunFam" id="3.30.160.60:FF:000085">
    <property type="entry name" value="Snail zinc finger protein"/>
    <property type="match status" value="1"/>
</dbReference>
<evidence type="ECO:0000256" key="5">
    <source>
        <dbReference type="ARBA" id="ARBA00022833"/>
    </source>
</evidence>
<accession>A0A8B8A180</accession>
<comment type="similarity">
    <text evidence="8">Belongs to the snail C2H2-type zinc-finger protein family.</text>
</comment>
<evidence type="ECO:0000256" key="1">
    <source>
        <dbReference type="ARBA" id="ARBA00004123"/>
    </source>
</evidence>
<evidence type="ECO:0000256" key="10">
    <source>
        <dbReference type="SAM" id="MobiDB-lite"/>
    </source>
</evidence>
<evidence type="ECO:0000259" key="11">
    <source>
        <dbReference type="PROSITE" id="PS50157"/>
    </source>
</evidence>
<dbReference type="InterPro" id="IPR036236">
    <property type="entry name" value="Znf_C2H2_sf"/>
</dbReference>
<dbReference type="PROSITE" id="PS50157">
    <property type="entry name" value="ZINC_FINGER_C2H2_2"/>
    <property type="match status" value="5"/>
</dbReference>
<dbReference type="FunFam" id="3.30.160.60:FF:000207">
    <property type="entry name" value="zinc finger protein SNAI2"/>
    <property type="match status" value="1"/>
</dbReference>
<evidence type="ECO:0000313" key="12">
    <source>
        <dbReference type="Proteomes" id="UP000694845"/>
    </source>
</evidence>
<keyword evidence="4 9" id="KW-0863">Zinc-finger</keyword>
<evidence type="ECO:0000256" key="7">
    <source>
        <dbReference type="ARBA" id="ARBA00023242"/>
    </source>
</evidence>
<dbReference type="GO" id="GO:0008270">
    <property type="term" value="F:zinc ion binding"/>
    <property type="evidence" value="ECO:0007669"/>
    <property type="project" value="UniProtKB-KW"/>
</dbReference>
<feature type="domain" description="C2H2-type" evidence="11">
    <location>
        <begin position="245"/>
        <end position="272"/>
    </location>
</feature>
<dbReference type="SMART" id="SM00355">
    <property type="entry name" value="ZnF_C2H2"/>
    <property type="match status" value="5"/>
</dbReference>
<keyword evidence="3" id="KW-0677">Repeat</keyword>
<keyword evidence="12" id="KW-1185">Reference proteome</keyword>
<evidence type="ECO:0000256" key="2">
    <source>
        <dbReference type="ARBA" id="ARBA00022723"/>
    </source>
</evidence>
<dbReference type="RefSeq" id="XP_022111112.1">
    <property type="nucleotide sequence ID" value="XM_022255420.1"/>
</dbReference>
<dbReference type="Proteomes" id="UP000694845">
    <property type="component" value="Unplaced"/>
</dbReference>
<gene>
    <name evidence="13" type="primary">LOC110990419</name>
</gene>
<evidence type="ECO:0000256" key="6">
    <source>
        <dbReference type="ARBA" id="ARBA00023125"/>
    </source>
</evidence>
<evidence type="ECO:0000256" key="4">
    <source>
        <dbReference type="ARBA" id="ARBA00022771"/>
    </source>
</evidence>
<dbReference type="GeneID" id="110990419"/>
<comment type="subcellular location">
    <subcellularLocation>
        <location evidence="1">Nucleus</location>
    </subcellularLocation>
</comment>
<dbReference type="InterPro" id="IPR013087">
    <property type="entry name" value="Znf_C2H2_type"/>
</dbReference>
<evidence type="ECO:0000256" key="9">
    <source>
        <dbReference type="PROSITE-ProRule" id="PRU00042"/>
    </source>
</evidence>
<dbReference type="GO" id="GO:0000978">
    <property type="term" value="F:RNA polymerase II cis-regulatory region sequence-specific DNA binding"/>
    <property type="evidence" value="ECO:0007669"/>
    <property type="project" value="TreeGrafter"/>
</dbReference>
<dbReference type="FunFam" id="3.30.160.60:FF:000860">
    <property type="entry name" value="zinc finger protein SNAI2"/>
    <property type="match status" value="1"/>
</dbReference>
<dbReference type="PANTHER" id="PTHR24388">
    <property type="entry name" value="ZINC FINGER PROTEIN"/>
    <property type="match status" value="1"/>
</dbReference>
<feature type="domain" description="C2H2-type" evidence="11">
    <location>
        <begin position="219"/>
        <end position="242"/>
    </location>
</feature>
<feature type="region of interest" description="Disordered" evidence="10">
    <location>
        <begin position="35"/>
        <end position="58"/>
    </location>
</feature>
<dbReference type="SUPFAM" id="SSF57667">
    <property type="entry name" value="beta-beta-alpha zinc fingers"/>
    <property type="match status" value="3"/>
</dbReference>
<feature type="domain" description="C2H2-type" evidence="11">
    <location>
        <begin position="301"/>
        <end position="334"/>
    </location>
</feature>
<organism evidence="12 13">
    <name type="scientific">Acanthaster planci</name>
    <name type="common">Crown-of-thorns starfish</name>
    <dbReference type="NCBI Taxonomy" id="133434"/>
    <lineage>
        <taxon>Eukaryota</taxon>
        <taxon>Metazoa</taxon>
        <taxon>Echinodermata</taxon>
        <taxon>Eleutherozoa</taxon>
        <taxon>Asterozoa</taxon>
        <taxon>Asteroidea</taxon>
        <taxon>Valvatacea</taxon>
        <taxon>Valvatida</taxon>
        <taxon>Acanthasteridae</taxon>
        <taxon>Acanthaster</taxon>
    </lineage>
</organism>
<keyword evidence="7" id="KW-0539">Nucleus</keyword>
<dbReference type="FunFam" id="3.30.160.60:FF:000043">
    <property type="entry name" value="Scratch family zinc finger 2"/>
    <property type="match status" value="1"/>
</dbReference>
<dbReference type="AlphaFoldDB" id="A0A8B8A180"/>
<dbReference type="Pfam" id="PF00096">
    <property type="entry name" value="zf-C2H2"/>
    <property type="match status" value="4"/>
</dbReference>
<dbReference type="Gene3D" id="3.30.160.60">
    <property type="entry name" value="Classic Zinc Finger"/>
    <property type="match status" value="4"/>
</dbReference>
<feature type="domain" description="C2H2-type" evidence="11">
    <location>
        <begin position="186"/>
        <end position="213"/>
    </location>
</feature>
<evidence type="ECO:0000256" key="8">
    <source>
        <dbReference type="ARBA" id="ARBA00037948"/>
    </source>
</evidence>
<keyword evidence="5" id="KW-0862">Zinc</keyword>
<evidence type="ECO:0000313" key="13">
    <source>
        <dbReference type="RefSeq" id="XP_022111112.1"/>
    </source>
</evidence>
<evidence type="ECO:0000256" key="3">
    <source>
        <dbReference type="ARBA" id="ARBA00022737"/>
    </source>
</evidence>
<dbReference type="PANTHER" id="PTHR24388:SF54">
    <property type="entry name" value="PROTEIN ESCARGOT"/>
    <property type="match status" value="1"/>
</dbReference>
<sequence>MPKSFLVKKQVNNVNAYEKLRSGIESTVNLKTAGVGTQPLHTDGSPSNETFDPHNVENAPSLASNSFPFLQSKGMSCGTQQPSYWHHSILFAHSQPTKMICSGNKAQLSGRCQNSQFRQPPASQLQFTELSSTAAVPGVASMAPIYQVEDNLPLKRSGLKVKAVTENENLASAPKDRWRFSDMPTYKCHDCCKLFTTSNSLVKHRQLHCEAAPGNAKCFSCKNCEKQYMSLGALKMHIRTHTLPCKCKYCGKCFSRPWLLQGHIRTHTGEKPFSCTHCRRAFADRSNLRAHLQTHSEVKKYSCHHCTKTFSRVSLLAKHEESGCFPQSLASEEPKKL</sequence>
<reference evidence="13" key="1">
    <citation type="submission" date="2025-08" db="UniProtKB">
        <authorList>
            <consortium name="RefSeq"/>
        </authorList>
    </citation>
    <scope>IDENTIFICATION</scope>
</reference>
<dbReference type="OrthoDB" id="5428132at2759"/>
<keyword evidence="2" id="KW-0479">Metal-binding</keyword>
<protein>
    <submittedName>
        <fullName evidence="13">Zinc finger protein SNAI2-like isoform X2</fullName>
    </submittedName>
</protein>
<dbReference type="GO" id="GO:0000981">
    <property type="term" value="F:DNA-binding transcription factor activity, RNA polymerase II-specific"/>
    <property type="evidence" value="ECO:0007669"/>
    <property type="project" value="TreeGrafter"/>
</dbReference>
<feature type="domain" description="C2H2-type" evidence="11">
    <location>
        <begin position="273"/>
        <end position="300"/>
    </location>
</feature>
<name>A0A8B8A180_ACAPL</name>
<keyword evidence="6" id="KW-0238">DNA-binding</keyword>
<dbReference type="PROSITE" id="PS00028">
    <property type="entry name" value="ZINC_FINGER_C2H2_1"/>
    <property type="match status" value="4"/>
</dbReference>
<dbReference type="GO" id="GO:0005634">
    <property type="term" value="C:nucleus"/>
    <property type="evidence" value="ECO:0007669"/>
    <property type="project" value="UniProtKB-SubCell"/>
</dbReference>
<proteinExistence type="inferred from homology"/>